<dbReference type="EMBL" id="UYWX01021298">
    <property type="protein sequence ID" value="VDM35066.1"/>
    <property type="molecule type" value="Genomic_DNA"/>
</dbReference>
<protein>
    <submittedName>
        <fullName evidence="2 4">Uncharacterized protein</fullName>
    </submittedName>
</protein>
<feature type="region of interest" description="Disordered" evidence="1">
    <location>
        <begin position="59"/>
        <end position="111"/>
    </location>
</feature>
<dbReference type="Proteomes" id="UP000274429">
    <property type="component" value="Unassembled WGS sequence"/>
</dbReference>
<dbReference type="WBParaSite" id="TTAC_0001010101-mRNA-1">
    <property type="protein sequence ID" value="TTAC_0001010101-mRNA-1"/>
    <property type="gene ID" value="TTAC_0001010101"/>
</dbReference>
<accession>A0A0R3X976</accession>
<evidence type="ECO:0000313" key="3">
    <source>
        <dbReference type="Proteomes" id="UP000274429"/>
    </source>
</evidence>
<name>A0A0R3X976_HYDTA</name>
<evidence type="ECO:0000256" key="1">
    <source>
        <dbReference type="SAM" id="MobiDB-lite"/>
    </source>
</evidence>
<reference evidence="4" key="1">
    <citation type="submission" date="2017-02" db="UniProtKB">
        <authorList>
            <consortium name="WormBaseParasite"/>
        </authorList>
    </citation>
    <scope>IDENTIFICATION</scope>
</reference>
<evidence type="ECO:0000313" key="4">
    <source>
        <dbReference type="WBParaSite" id="TTAC_0001010101-mRNA-1"/>
    </source>
</evidence>
<proteinExistence type="predicted"/>
<organism evidence="4">
    <name type="scientific">Hydatigena taeniaeformis</name>
    <name type="common">Feline tapeworm</name>
    <name type="synonym">Taenia taeniaeformis</name>
    <dbReference type="NCBI Taxonomy" id="6205"/>
    <lineage>
        <taxon>Eukaryota</taxon>
        <taxon>Metazoa</taxon>
        <taxon>Spiralia</taxon>
        <taxon>Lophotrochozoa</taxon>
        <taxon>Platyhelminthes</taxon>
        <taxon>Cestoda</taxon>
        <taxon>Eucestoda</taxon>
        <taxon>Cyclophyllidea</taxon>
        <taxon>Taeniidae</taxon>
        <taxon>Hydatigera</taxon>
    </lineage>
</organism>
<sequence>MDLVTNPSRNRCDGRCHSGSLLRPTSSQLRNPTCVLRSGSGHRSLHLKSLKQHGKLGRLTSIRSTKKDEKVVNNGDNETFEMHMGGEENEAFGGDMTVEEEGKEDDGPRED</sequence>
<feature type="compositionally biased region" description="Acidic residues" evidence="1">
    <location>
        <begin position="97"/>
        <end position="111"/>
    </location>
</feature>
<dbReference type="AlphaFoldDB" id="A0A0R3X976"/>
<evidence type="ECO:0000313" key="2">
    <source>
        <dbReference type="EMBL" id="VDM35066.1"/>
    </source>
</evidence>
<reference evidence="2 3" key="2">
    <citation type="submission" date="2018-11" db="EMBL/GenBank/DDBJ databases">
        <authorList>
            <consortium name="Pathogen Informatics"/>
        </authorList>
    </citation>
    <scope>NUCLEOTIDE SEQUENCE [LARGE SCALE GENOMIC DNA]</scope>
</reference>
<dbReference type="STRING" id="6205.A0A0R3X976"/>
<keyword evidence="3" id="KW-1185">Reference proteome</keyword>
<gene>
    <name evidence="2" type="ORF">TTAC_LOCUS10086</name>
</gene>